<dbReference type="PANTHER" id="PTHR42786">
    <property type="entry name" value="TRNA/RRNA METHYLTRANSFERASE"/>
    <property type="match status" value="1"/>
</dbReference>
<evidence type="ECO:0000256" key="3">
    <source>
        <dbReference type="ARBA" id="ARBA00022679"/>
    </source>
</evidence>
<dbReference type="GO" id="GO:0008168">
    <property type="term" value="F:methyltransferase activity"/>
    <property type="evidence" value="ECO:0007669"/>
    <property type="project" value="UniProtKB-KW"/>
</dbReference>
<dbReference type="Pfam" id="PF00588">
    <property type="entry name" value="SpoU_methylase"/>
    <property type="match status" value="1"/>
</dbReference>
<sequence>MKLEGKRRGDVEALPPGPVVILCRTQMGENIGSAARAMLNFGLTELRLVAPQCGWPNAKAVAAASGAVEILNRLEIYPDLVAATADLHHTFATTARPRELKKPVVDGEAAAAEALQLVTEGRRVGLVFGPERTGLTNDELLLADALVSFPVNPAFASLNLAQAVLLMGYAWFRRAHAADHPVPAPAAAPAAEVPPATKAEVAGLLEHLVRELDAVDFFRTDQRRASLIRAISVMIERRGWTTPEIHLMRGIIKDLVGGRRARQKGPATPS</sequence>
<comment type="similarity">
    <text evidence="1">Belongs to the class IV-like SAM-binding methyltransferase superfamily. RNA methyltransferase TrmH family.</text>
</comment>
<dbReference type="InterPro" id="IPR029028">
    <property type="entry name" value="Alpha/beta_knot_MTases"/>
</dbReference>
<evidence type="ECO:0000256" key="1">
    <source>
        <dbReference type="ARBA" id="ARBA00007228"/>
    </source>
</evidence>
<evidence type="ECO:0000259" key="5">
    <source>
        <dbReference type="Pfam" id="PF00588"/>
    </source>
</evidence>
<dbReference type="InterPro" id="IPR004384">
    <property type="entry name" value="RNA_MeTrfase_TrmJ/LasT"/>
</dbReference>
<evidence type="ECO:0000256" key="4">
    <source>
        <dbReference type="ARBA" id="ARBA00022691"/>
    </source>
</evidence>
<protein>
    <submittedName>
        <fullName evidence="6">TrmH family RNA methyltransferase</fullName>
    </submittedName>
</protein>
<keyword evidence="4" id="KW-0949">S-adenosyl-L-methionine</keyword>
<dbReference type="Gene3D" id="3.40.1280.10">
    <property type="match status" value="1"/>
</dbReference>
<keyword evidence="2 6" id="KW-0489">Methyltransferase</keyword>
<dbReference type="PANTHER" id="PTHR42786:SF7">
    <property type="entry name" value="TRNA_RRNA METHYLTRANSFERASE SPOU TYPE DOMAIN-CONTAINING PROTEIN"/>
    <property type="match status" value="1"/>
</dbReference>
<gene>
    <name evidence="6" type="ORF">U1T56_00550</name>
</gene>
<comment type="caution">
    <text evidence="6">The sequence shown here is derived from an EMBL/GenBank/DDBJ whole genome shotgun (WGS) entry which is preliminary data.</text>
</comment>
<evidence type="ECO:0000256" key="2">
    <source>
        <dbReference type="ARBA" id="ARBA00022603"/>
    </source>
</evidence>
<dbReference type="RefSeq" id="WP_418157477.1">
    <property type="nucleotide sequence ID" value="NZ_JBBLZC010000001.1"/>
</dbReference>
<reference evidence="6 7" key="1">
    <citation type="submission" date="2024-01" db="EMBL/GenBank/DDBJ databases">
        <title>Multi-omics insights into the function and evolution of sodium benzoate biodegradation pathways in Benzoatithermus flavus gen. nov., sp. nov. from hot spring.</title>
        <authorList>
            <person name="Hu C.-J."/>
            <person name="Li W.-J."/>
        </authorList>
    </citation>
    <scope>NUCLEOTIDE SEQUENCE [LARGE SCALE GENOMIC DNA]</scope>
    <source>
        <strain evidence="6 7">SYSU G07066</strain>
    </source>
</reference>
<dbReference type="Gene3D" id="1.10.8.590">
    <property type="match status" value="1"/>
</dbReference>
<evidence type="ECO:0000313" key="6">
    <source>
        <dbReference type="EMBL" id="MEK0081625.1"/>
    </source>
</evidence>
<accession>A0ABU8XKA4</accession>
<dbReference type="CDD" id="cd18093">
    <property type="entry name" value="SpoU-like_TrmJ"/>
    <property type="match status" value="1"/>
</dbReference>
<keyword evidence="7" id="KW-1185">Reference proteome</keyword>
<name>A0ABU8XKA4_9PROT</name>
<dbReference type="InterPro" id="IPR029026">
    <property type="entry name" value="tRNA_m1G_MTases_N"/>
</dbReference>
<evidence type="ECO:0000313" key="7">
    <source>
        <dbReference type="Proteomes" id="UP001375743"/>
    </source>
</evidence>
<dbReference type="SUPFAM" id="SSF75217">
    <property type="entry name" value="alpha/beta knot"/>
    <property type="match status" value="1"/>
</dbReference>
<feature type="domain" description="tRNA/rRNA methyltransferase SpoU type" evidence="5">
    <location>
        <begin position="19"/>
        <end position="169"/>
    </location>
</feature>
<dbReference type="EMBL" id="JBBLZC010000001">
    <property type="protein sequence ID" value="MEK0081625.1"/>
    <property type="molecule type" value="Genomic_DNA"/>
</dbReference>
<proteinExistence type="inferred from homology"/>
<keyword evidence="3" id="KW-0808">Transferase</keyword>
<organism evidence="6 7">
    <name type="scientific">Benzoatithermus flavus</name>
    <dbReference type="NCBI Taxonomy" id="3108223"/>
    <lineage>
        <taxon>Bacteria</taxon>
        <taxon>Pseudomonadati</taxon>
        <taxon>Pseudomonadota</taxon>
        <taxon>Alphaproteobacteria</taxon>
        <taxon>Geminicoccales</taxon>
        <taxon>Geminicoccaceae</taxon>
        <taxon>Benzoatithermus</taxon>
    </lineage>
</organism>
<dbReference type="InterPro" id="IPR001537">
    <property type="entry name" value="SpoU_MeTrfase"/>
</dbReference>
<dbReference type="PIRSF" id="PIRSF004808">
    <property type="entry name" value="LasT"/>
    <property type="match status" value="1"/>
</dbReference>
<dbReference type="Proteomes" id="UP001375743">
    <property type="component" value="Unassembled WGS sequence"/>
</dbReference>
<dbReference type="GO" id="GO:0032259">
    <property type="term" value="P:methylation"/>
    <property type="evidence" value="ECO:0007669"/>
    <property type="project" value="UniProtKB-KW"/>
</dbReference>